<sequence length="197" mass="22448">MMRTKPTFYGLLLILTGLIVLTSCEDNCSPTKYDIQAITIAPKILNVEDLDALNWNNDLELPVNNLAVQINMNKVIAINPNDSDDCFPKYFINNRVRNIRLMSNQGFISSHPAGEDLFTISAFTFDGRNFIEKEDFLSSFVNESNFSRYYFVFNRNPELQGVHRLVMYMDFEDGSSIESNAIEVLITPIDTSNPQPD</sequence>
<dbReference type="PROSITE" id="PS51257">
    <property type="entry name" value="PROKAR_LIPOPROTEIN"/>
    <property type="match status" value="1"/>
</dbReference>
<evidence type="ECO:0000313" key="2">
    <source>
        <dbReference type="Proteomes" id="UP000727490"/>
    </source>
</evidence>
<proteinExistence type="predicted"/>
<name>A0A951MDQ2_9BACT</name>
<protein>
    <submittedName>
        <fullName evidence="1">DUF5034 domain-containing protein</fullName>
    </submittedName>
</protein>
<reference evidence="1 2" key="1">
    <citation type="journal article" date="2020" name="Syst. Appl. Microbiol.">
        <title>Arthrospiribacter ruber gen. nov., sp. nov., a novel bacterium isolated from Arthrospira cultures.</title>
        <authorList>
            <person name="Waleron M."/>
            <person name="Misztak A."/>
            <person name="Waleron M.M."/>
            <person name="Furmaniak M."/>
            <person name="Mrozik A."/>
            <person name="Waleron K."/>
        </authorList>
    </citation>
    <scope>NUCLEOTIDE SEQUENCE [LARGE SCALE GENOMIC DNA]</scope>
    <source>
        <strain evidence="1 2">DPMB0001</strain>
    </source>
</reference>
<comment type="caution">
    <text evidence="1">The sequence shown here is derived from an EMBL/GenBank/DDBJ whole genome shotgun (WGS) entry which is preliminary data.</text>
</comment>
<organism evidence="1 2">
    <name type="scientific">Arthrospiribacter ruber</name>
    <dbReference type="NCBI Taxonomy" id="2487934"/>
    <lineage>
        <taxon>Bacteria</taxon>
        <taxon>Pseudomonadati</taxon>
        <taxon>Bacteroidota</taxon>
        <taxon>Cytophagia</taxon>
        <taxon>Cytophagales</taxon>
        <taxon>Cyclobacteriaceae</taxon>
        <taxon>Arthrospiribacter</taxon>
    </lineage>
</organism>
<dbReference type="AlphaFoldDB" id="A0A951MDQ2"/>
<dbReference type="EMBL" id="RPHB01000007">
    <property type="protein sequence ID" value="MBW3469224.1"/>
    <property type="molecule type" value="Genomic_DNA"/>
</dbReference>
<accession>A0A951MDQ2</accession>
<gene>
    <name evidence="1" type="ORF">EGN73_15595</name>
</gene>
<dbReference type="RefSeq" id="WP_219291874.1">
    <property type="nucleotide sequence ID" value="NZ_RPHB01000007.1"/>
</dbReference>
<evidence type="ECO:0000313" key="1">
    <source>
        <dbReference type="EMBL" id="MBW3469224.1"/>
    </source>
</evidence>
<keyword evidence="2" id="KW-1185">Reference proteome</keyword>
<dbReference type="Proteomes" id="UP000727490">
    <property type="component" value="Unassembled WGS sequence"/>
</dbReference>